<feature type="compositionally biased region" description="Basic and acidic residues" evidence="1">
    <location>
        <begin position="207"/>
        <end position="219"/>
    </location>
</feature>
<evidence type="ECO:0000256" key="1">
    <source>
        <dbReference type="SAM" id="MobiDB-lite"/>
    </source>
</evidence>
<gene>
    <name evidence="2" type="ORF">QCA50_019498</name>
</gene>
<feature type="region of interest" description="Disordered" evidence="1">
    <location>
        <begin position="177"/>
        <end position="237"/>
    </location>
</feature>
<sequence length="875" mass="97975">MTTTTGWGGLTSDLSIRAMALPDCVLHSMNLMTRAEDADAIFQQIGAIAVDVSLYPTENKEDSTQLSQVTGLLRITAQELCRVDESPVTKSIICSLLSALSSFLSGDIWTIVDTPFLLPRLNEFYGSGDAMDGHALMLALSSFRNSNEMLDEVRIITPCLAEPDPFLRSHVDTIEELSHIPPDPSHSGGKTSQSGGDKSQSGGETSQSEHETSQLEDKTSQSGGETASQSPASPAPFPPDAHILLNRVLPNGVDVPLFVVAESTNIKYLMISALYQRFVLSIDEPLIGIEISGSSPVVLVHFGWLDPTAKVPITHIAYSTRNTQYDLRNLSEADSFARLVFSLRAQEQRIFRAMCTSRIQRFCWCLDHARLARPEPGKESIVKVARWLMKLPIKQRRSRSSSCSPFRWDPTGVIQGKGNRSDGSTTMRRPIFDDGDHASTEQRSSSGDEEKHDDEGLHMLSDRIFLQDCFLFERDAVFIGNLPPHKTLPHQEHMTIMHNLYSALSGVTAVQKWNSSEYDLSRFYSQPLEKYCRTLVEKNQQSLSEVSTPTLLEENLVSLLEKKLDIILLPSHYLSCLPRSEEEKPNVFRHIWEYFFTAFCSNDGPAENNINLCFDVKARISRNRHVDMLQNSPHSEDGSQPLTMTVEEVKEYAKALSRDMMSRCSTDAITSLDPSMTGALRIAFGAYRHIYSICELEDHIFSEMILQRARTEPWEGLCDIIALRPAVFDAPSGYRNSRTVTCSPDCSFVIPEAPIRSETNLSCDIPQTFVPLQNRYPGRWPYNYDLKWRLDEVPTPMQEASELFTSASAPSSSIPPTNSDGPFMLPFIIALCMERHEDYWDSTQRMSIHLVSAVDLYAHLGIKDHPVWGLLIGGM</sequence>
<dbReference type="Proteomes" id="UP001385951">
    <property type="component" value="Unassembled WGS sequence"/>
</dbReference>
<comment type="caution">
    <text evidence="2">The sequence shown here is derived from an EMBL/GenBank/DDBJ whole genome shotgun (WGS) entry which is preliminary data.</text>
</comment>
<dbReference type="AlphaFoldDB" id="A0AAW0FE62"/>
<reference evidence="2 3" key="1">
    <citation type="submission" date="2022-09" db="EMBL/GenBank/DDBJ databases">
        <authorList>
            <person name="Palmer J.M."/>
        </authorList>
    </citation>
    <scope>NUCLEOTIDE SEQUENCE [LARGE SCALE GENOMIC DNA]</scope>
    <source>
        <strain evidence="2 3">DSM 7382</strain>
    </source>
</reference>
<organism evidence="2 3">
    <name type="scientific">Cerrena zonata</name>
    <dbReference type="NCBI Taxonomy" id="2478898"/>
    <lineage>
        <taxon>Eukaryota</taxon>
        <taxon>Fungi</taxon>
        <taxon>Dikarya</taxon>
        <taxon>Basidiomycota</taxon>
        <taxon>Agaricomycotina</taxon>
        <taxon>Agaricomycetes</taxon>
        <taxon>Polyporales</taxon>
        <taxon>Cerrenaceae</taxon>
        <taxon>Cerrena</taxon>
    </lineage>
</organism>
<evidence type="ECO:0000313" key="2">
    <source>
        <dbReference type="EMBL" id="KAK7677492.1"/>
    </source>
</evidence>
<feature type="region of interest" description="Disordered" evidence="1">
    <location>
        <begin position="400"/>
        <end position="454"/>
    </location>
</feature>
<feature type="compositionally biased region" description="Low complexity" evidence="1">
    <location>
        <begin position="187"/>
        <end position="203"/>
    </location>
</feature>
<name>A0AAW0FE62_9APHY</name>
<protein>
    <submittedName>
        <fullName evidence="2">Uncharacterized protein</fullName>
    </submittedName>
</protein>
<dbReference type="EMBL" id="JASBNA010000087">
    <property type="protein sequence ID" value="KAK7677492.1"/>
    <property type="molecule type" value="Genomic_DNA"/>
</dbReference>
<keyword evidence="3" id="KW-1185">Reference proteome</keyword>
<proteinExistence type="predicted"/>
<evidence type="ECO:0000313" key="3">
    <source>
        <dbReference type="Proteomes" id="UP001385951"/>
    </source>
</evidence>
<feature type="compositionally biased region" description="Basic and acidic residues" evidence="1">
    <location>
        <begin position="430"/>
        <end position="454"/>
    </location>
</feature>
<accession>A0AAW0FE62</accession>